<gene>
    <name evidence="1" type="ORF">S01H1_34115</name>
</gene>
<accession>X0V793</accession>
<dbReference type="AlphaFoldDB" id="X0V793"/>
<proteinExistence type="predicted"/>
<protein>
    <submittedName>
        <fullName evidence="1">Uncharacterized protein</fullName>
    </submittedName>
</protein>
<reference evidence="1" key="1">
    <citation type="journal article" date="2014" name="Front. Microbiol.">
        <title>High frequency of phylogenetically diverse reductive dehalogenase-homologous genes in deep subseafloor sedimentary metagenomes.</title>
        <authorList>
            <person name="Kawai M."/>
            <person name="Futagami T."/>
            <person name="Toyoda A."/>
            <person name="Takaki Y."/>
            <person name="Nishi S."/>
            <person name="Hori S."/>
            <person name="Arai W."/>
            <person name="Tsubouchi T."/>
            <person name="Morono Y."/>
            <person name="Uchiyama I."/>
            <person name="Ito T."/>
            <person name="Fujiyama A."/>
            <person name="Inagaki F."/>
            <person name="Takami H."/>
        </authorList>
    </citation>
    <scope>NUCLEOTIDE SEQUENCE</scope>
    <source>
        <strain evidence="1">Expedition CK06-06</strain>
    </source>
</reference>
<dbReference type="EMBL" id="BARS01021215">
    <property type="protein sequence ID" value="GAG13970.1"/>
    <property type="molecule type" value="Genomic_DNA"/>
</dbReference>
<name>X0V793_9ZZZZ</name>
<evidence type="ECO:0000313" key="1">
    <source>
        <dbReference type="EMBL" id="GAG13970.1"/>
    </source>
</evidence>
<organism evidence="1">
    <name type="scientific">marine sediment metagenome</name>
    <dbReference type="NCBI Taxonomy" id="412755"/>
    <lineage>
        <taxon>unclassified sequences</taxon>
        <taxon>metagenomes</taxon>
        <taxon>ecological metagenomes</taxon>
    </lineage>
</organism>
<feature type="non-terminal residue" evidence="1">
    <location>
        <position position="40"/>
    </location>
</feature>
<comment type="caution">
    <text evidence="1">The sequence shown here is derived from an EMBL/GenBank/DDBJ whole genome shotgun (WGS) entry which is preliminary data.</text>
</comment>
<sequence>MLYCHYNNFNPSDPDVKPHPNPQRLKAFIYASLDIESEES</sequence>